<comment type="caution">
    <text evidence="1">The sequence shown here is derived from an EMBL/GenBank/DDBJ whole genome shotgun (WGS) entry which is preliminary data.</text>
</comment>
<evidence type="ECO:0000313" key="2">
    <source>
        <dbReference type="Proteomes" id="UP001595617"/>
    </source>
</evidence>
<proteinExistence type="predicted"/>
<dbReference type="RefSeq" id="WP_380693885.1">
    <property type="nucleotide sequence ID" value="NZ_JBHRYR010000002.1"/>
</dbReference>
<evidence type="ECO:0008006" key="3">
    <source>
        <dbReference type="Google" id="ProtNLM"/>
    </source>
</evidence>
<name>A0ABV7ZVC0_9GAMM</name>
<evidence type="ECO:0000313" key="1">
    <source>
        <dbReference type="EMBL" id="MFC3852116.1"/>
    </source>
</evidence>
<keyword evidence="2" id="KW-1185">Reference proteome</keyword>
<dbReference type="EMBL" id="JBHRYR010000002">
    <property type="protein sequence ID" value="MFC3852116.1"/>
    <property type="molecule type" value="Genomic_DNA"/>
</dbReference>
<accession>A0ABV7ZVC0</accession>
<gene>
    <name evidence="1" type="ORF">ACFOOG_04630</name>
</gene>
<reference evidence="2" key="1">
    <citation type="journal article" date="2019" name="Int. J. Syst. Evol. Microbiol.">
        <title>The Global Catalogue of Microorganisms (GCM) 10K type strain sequencing project: providing services to taxonomists for standard genome sequencing and annotation.</title>
        <authorList>
            <consortium name="The Broad Institute Genomics Platform"/>
            <consortium name="The Broad Institute Genome Sequencing Center for Infectious Disease"/>
            <person name="Wu L."/>
            <person name="Ma J."/>
        </authorList>
    </citation>
    <scope>NUCLEOTIDE SEQUENCE [LARGE SCALE GENOMIC DNA]</scope>
    <source>
        <strain evidence="2">IBRC 10765</strain>
    </source>
</reference>
<sequence>MPEKPVMYLKPQDTVQKSLSFCVARERDLADWVNTLPKVNLAETGRRLYSALRELNQLKASPADRLSLLNVLSPSVIYAADGLFTRHLDSTYQLDDTERKVAGLAQALHMELATGYKTVLIEASQGWKMMSKKDVMTRALHHCLWSLLPNLRRALSLYLPAPPGLWAELHQLYRLARKADIARTPLTWQGQNCTLEHGYLAALMLATAQTFQLQKHEIDPVYRACLAWCSLARLANATQGSTYLLELSRDLPPQYISEQTTLLPNALTVDTKPIVTRLRSQRESLPTVPGMNDHLLNHLALAWHRAQPRRFRRQAATGAIQVTVGLSAVHQQLSGLQTFESFLAPYRGDNKNPNSERFAARATRHDQLNRDVWTDSFDAGSNVIPAIPMEYDDEQPLIALEDVPEYAATLCDKSARGYCLQWADQAPKHLVTGELIAVRDERAKHRTIGLLRWTRQVPNRGLLLGVELLSPNAQSCAVRLRQKTGQHTDFLRGIILPEIKAIAQPESIILPRLAVKSGQKAMIYRKNTETTYRLSQKITETSAVAQYTIEPMTTAMEKPAQSNNDWTMDPLWKSF</sequence>
<organism evidence="1 2">
    <name type="scientific">Saccharospirillum mangrovi</name>
    <dbReference type="NCBI Taxonomy" id="2161747"/>
    <lineage>
        <taxon>Bacteria</taxon>
        <taxon>Pseudomonadati</taxon>
        <taxon>Pseudomonadota</taxon>
        <taxon>Gammaproteobacteria</taxon>
        <taxon>Oceanospirillales</taxon>
        <taxon>Saccharospirillaceae</taxon>
        <taxon>Saccharospirillum</taxon>
    </lineage>
</organism>
<protein>
    <recommendedName>
        <fullName evidence="3">GTPase</fullName>
    </recommendedName>
</protein>
<dbReference type="Proteomes" id="UP001595617">
    <property type="component" value="Unassembled WGS sequence"/>
</dbReference>